<feature type="region of interest" description="Disordered" evidence="1">
    <location>
        <begin position="395"/>
        <end position="433"/>
    </location>
</feature>
<evidence type="ECO:0000256" key="1">
    <source>
        <dbReference type="SAM" id="MobiDB-lite"/>
    </source>
</evidence>
<feature type="compositionally biased region" description="Low complexity" evidence="1">
    <location>
        <begin position="763"/>
        <end position="777"/>
    </location>
</feature>
<dbReference type="AlphaFoldDB" id="A0AAD8YIT4"/>
<accession>A0AAD8YIT4</accession>
<dbReference type="Proteomes" id="UP001224775">
    <property type="component" value="Unassembled WGS sequence"/>
</dbReference>
<sequence>MKDYQTSSEEASATTNSFHYKYRRRKMMATQVTSLSLLSLLFITSHVRLTLGFAPHSLVSVSAPKKRHQFASQRSDDDKQSRPAPFFMENVDEEQQQQQQQQQQQESANTSWNTVQQSNGYTQQQTEEQYSETTAVNGQYQSQQDYYYQESSQTQAAPEQQQQQQSSAGPYSSSQDDGGISNVDARVLESILADGKLDLNSEEEVKKLLEGPRRTEDFRVDFNNGEEDESGKYSSKVISVSLTAHVCSVLLFDLHVISCTKLYDSFFHFQSVSDNKFWNSVRAKGFELIDTVGIIIANRIERDTKTLAAIGIFGLERIRQDLGRALPAAGRQVKKLLLSSNSTYVDQLLDATENTPFALPSERSMTEREMLTTPADEIKSVTGAILEILAGNELPESSSSSFSSPRRNLGSFAPAGTSKLAERQKRAYQARKKTVLKREREGIDRSFGRTIGSLTDATWELRREMQTGAGREAGYRTKGVRRALAAGATNLLQSGRDESRKLISGSRNRYERMIGGSSEPTPDANQNIMDVSAVEEAEIIQEVMEETNYEYAEDGLLSPSSFLEEKRRLIATLDSCLSQPGNTWLTKEVVTQATNTGINLDNDVLKEVITTMVTLRDQLQREVDEAEERQWMDLRIEYVQTELRRLKEMVDSISSLAFSAAGENAATLLRNELQGFVLSDNLDEIIDTELGRMEQVLAERVAARTEEVQSQRRQAMEARGQQVVAEVVDATVEWSQSSQQQVGNSGYSEVEVVQSQNTGWDADSSQSYSDQGGYSDQMPRSSVEVVSDNEYSDYEQSFRYAESGSMEEEEDATEEENPATEFVLRVLDALFFVGEKLFFVVLPELITGGANISARYSQAQNRGTGSVGWKAVKNMKTKKNQY</sequence>
<feature type="compositionally biased region" description="Polar residues" evidence="1">
    <location>
        <begin position="107"/>
        <end position="120"/>
    </location>
</feature>
<reference evidence="2" key="1">
    <citation type="submission" date="2023-06" db="EMBL/GenBank/DDBJ databases">
        <title>Survivors Of The Sea: Transcriptome response of Skeletonema marinoi to long-term dormancy.</title>
        <authorList>
            <person name="Pinder M.I.M."/>
            <person name="Kourtchenko O."/>
            <person name="Robertson E.K."/>
            <person name="Larsson T."/>
            <person name="Maumus F."/>
            <person name="Osuna-Cruz C.M."/>
            <person name="Vancaester E."/>
            <person name="Stenow R."/>
            <person name="Vandepoele K."/>
            <person name="Ploug H."/>
            <person name="Bruchert V."/>
            <person name="Godhe A."/>
            <person name="Topel M."/>
        </authorList>
    </citation>
    <scope>NUCLEOTIDE SEQUENCE</scope>
    <source>
        <strain evidence="2">R05AC</strain>
    </source>
</reference>
<evidence type="ECO:0000313" key="3">
    <source>
        <dbReference type="Proteomes" id="UP001224775"/>
    </source>
</evidence>
<name>A0AAD8YIT4_9STRA</name>
<comment type="caution">
    <text evidence="2">The sequence shown here is derived from an EMBL/GenBank/DDBJ whole genome shotgun (WGS) entry which is preliminary data.</text>
</comment>
<feature type="compositionally biased region" description="Low complexity" evidence="1">
    <location>
        <begin position="96"/>
        <end position="106"/>
    </location>
</feature>
<feature type="compositionally biased region" description="Low complexity" evidence="1">
    <location>
        <begin position="395"/>
        <end position="411"/>
    </location>
</feature>
<keyword evidence="3" id="KW-1185">Reference proteome</keyword>
<organism evidence="2 3">
    <name type="scientific">Skeletonema marinoi</name>
    <dbReference type="NCBI Taxonomy" id="267567"/>
    <lineage>
        <taxon>Eukaryota</taxon>
        <taxon>Sar</taxon>
        <taxon>Stramenopiles</taxon>
        <taxon>Ochrophyta</taxon>
        <taxon>Bacillariophyta</taxon>
        <taxon>Coscinodiscophyceae</taxon>
        <taxon>Thalassiosirophycidae</taxon>
        <taxon>Thalassiosirales</taxon>
        <taxon>Skeletonemataceae</taxon>
        <taxon>Skeletonema</taxon>
        <taxon>Skeletonema marinoi-dohrnii complex</taxon>
    </lineage>
</organism>
<proteinExistence type="predicted"/>
<gene>
    <name evidence="2" type="ORF">QTG54_002412</name>
</gene>
<protein>
    <submittedName>
        <fullName evidence="2">Uncharacterized protein</fullName>
    </submittedName>
</protein>
<feature type="region of interest" description="Disordered" evidence="1">
    <location>
        <begin position="758"/>
        <end position="790"/>
    </location>
</feature>
<evidence type="ECO:0000313" key="2">
    <source>
        <dbReference type="EMBL" id="KAK1747068.1"/>
    </source>
</evidence>
<dbReference type="EMBL" id="JATAAI010000003">
    <property type="protein sequence ID" value="KAK1747068.1"/>
    <property type="molecule type" value="Genomic_DNA"/>
</dbReference>
<feature type="region of interest" description="Disordered" evidence="1">
    <location>
        <begin position="91"/>
        <end position="180"/>
    </location>
</feature>
<feature type="compositionally biased region" description="Low complexity" evidence="1">
    <location>
        <begin position="121"/>
        <end position="175"/>
    </location>
</feature>